<evidence type="ECO:0000313" key="7">
    <source>
        <dbReference type="EMBL" id="KAK1432962.1"/>
    </source>
</evidence>
<feature type="domain" description="BZIP" evidence="6">
    <location>
        <begin position="78"/>
        <end position="141"/>
    </location>
</feature>
<evidence type="ECO:0000256" key="1">
    <source>
        <dbReference type="ARBA" id="ARBA00004123"/>
    </source>
</evidence>
<dbReference type="Gene3D" id="1.20.5.170">
    <property type="match status" value="1"/>
</dbReference>
<comment type="subcellular location">
    <subcellularLocation>
        <location evidence="1">Nucleus</location>
    </subcellularLocation>
</comment>
<organism evidence="7 8">
    <name type="scientific">Tagetes erecta</name>
    <name type="common">African marigold</name>
    <dbReference type="NCBI Taxonomy" id="13708"/>
    <lineage>
        <taxon>Eukaryota</taxon>
        <taxon>Viridiplantae</taxon>
        <taxon>Streptophyta</taxon>
        <taxon>Embryophyta</taxon>
        <taxon>Tracheophyta</taxon>
        <taxon>Spermatophyta</taxon>
        <taxon>Magnoliopsida</taxon>
        <taxon>eudicotyledons</taxon>
        <taxon>Gunneridae</taxon>
        <taxon>Pentapetalae</taxon>
        <taxon>asterids</taxon>
        <taxon>campanulids</taxon>
        <taxon>Asterales</taxon>
        <taxon>Asteraceae</taxon>
        <taxon>Asteroideae</taxon>
        <taxon>Heliantheae alliance</taxon>
        <taxon>Tageteae</taxon>
        <taxon>Tagetes</taxon>
    </lineage>
</organism>
<dbReference type="Pfam" id="PF00170">
    <property type="entry name" value="bZIP_1"/>
    <property type="match status" value="1"/>
</dbReference>
<reference evidence="7" key="1">
    <citation type="journal article" date="2023" name="bioRxiv">
        <title>Improved chromosome-level genome assembly for marigold (Tagetes erecta).</title>
        <authorList>
            <person name="Jiang F."/>
            <person name="Yuan L."/>
            <person name="Wang S."/>
            <person name="Wang H."/>
            <person name="Xu D."/>
            <person name="Wang A."/>
            <person name="Fan W."/>
        </authorList>
    </citation>
    <scope>NUCLEOTIDE SEQUENCE</scope>
    <source>
        <strain evidence="7">WSJ</strain>
        <tissue evidence="7">Leaf</tissue>
    </source>
</reference>
<dbReference type="InterPro" id="IPR044521">
    <property type="entry name" value="AtbZIP8/43"/>
</dbReference>
<evidence type="ECO:0000256" key="3">
    <source>
        <dbReference type="ARBA" id="ARBA00023125"/>
    </source>
</evidence>
<evidence type="ECO:0000313" key="8">
    <source>
        <dbReference type="Proteomes" id="UP001229421"/>
    </source>
</evidence>
<dbReference type="SMART" id="SM00338">
    <property type="entry name" value="BRLZ"/>
    <property type="match status" value="1"/>
</dbReference>
<accession>A0AAD8P5P3</accession>
<dbReference type="GO" id="GO:0046983">
    <property type="term" value="F:protein dimerization activity"/>
    <property type="evidence" value="ECO:0007669"/>
    <property type="project" value="UniProtKB-ARBA"/>
</dbReference>
<evidence type="ECO:0000256" key="5">
    <source>
        <dbReference type="ARBA" id="ARBA00023242"/>
    </source>
</evidence>
<dbReference type="GO" id="GO:0003677">
    <property type="term" value="F:DNA binding"/>
    <property type="evidence" value="ECO:0007669"/>
    <property type="project" value="UniProtKB-KW"/>
</dbReference>
<dbReference type="PROSITE" id="PS50217">
    <property type="entry name" value="BZIP"/>
    <property type="match status" value="1"/>
</dbReference>
<dbReference type="FunFam" id="1.20.5.170:FF:000020">
    <property type="entry name" value="BZIP transcription factor"/>
    <property type="match status" value="1"/>
</dbReference>
<comment type="caution">
    <text evidence="7">The sequence shown here is derived from an EMBL/GenBank/DDBJ whole genome shotgun (WGS) entry which is preliminary data.</text>
</comment>
<keyword evidence="2" id="KW-0805">Transcription regulation</keyword>
<dbReference type="GO" id="GO:0003700">
    <property type="term" value="F:DNA-binding transcription factor activity"/>
    <property type="evidence" value="ECO:0007669"/>
    <property type="project" value="InterPro"/>
</dbReference>
<evidence type="ECO:0000256" key="4">
    <source>
        <dbReference type="ARBA" id="ARBA00023163"/>
    </source>
</evidence>
<dbReference type="AlphaFoldDB" id="A0AAD8P5P3"/>
<dbReference type="InterPro" id="IPR046347">
    <property type="entry name" value="bZIP_sf"/>
</dbReference>
<keyword evidence="3" id="KW-0238">DNA-binding</keyword>
<dbReference type="EMBL" id="JAUHHV010000002">
    <property type="protein sequence ID" value="KAK1432962.1"/>
    <property type="molecule type" value="Genomic_DNA"/>
</dbReference>
<evidence type="ECO:0000259" key="6">
    <source>
        <dbReference type="PROSITE" id="PS50217"/>
    </source>
</evidence>
<dbReference type="InterPro" id="IPR004827">
    <property type="entry name" value="bZIP"/>
</dbReference>
<dbReference type="PANTHER" id="PTHR46324:SF3">
    <property type="entry name" value="BASIC LEUCINE ZIPPER 43-RELATED"/>
    <property type="match status" value="1"/>
</dbReference>
<dbReference type="Proteomes" id="UP001229421">
    <property type="component" value="Unassembled WGS sequence"/>
</dbReference>
<name>A0AAD8P5P3_TARER</name>
<dbReference type="PANTHER" id="PTHR46324">
    <property type="entry name" value="BASIC LEUCINE ZIPPER 43-RELATED"/>
    <property type="match status" value="1"/>
</dbReference>
<dbReference type="CDD" id="cd14702">
    <property type="entry name" value="bZIP_plant_GBF1"/>
    <property type="match status" value="1"/>
</dbReference>
<dbReference type="InterPro" id="IPR045314">
    <property type="entry name" value="bZIP_plant_GBF1"/>
</dbReference>
<keyword evidence="4" id="KW-0804">Transcription</keyword>
<keyword evidence="5" id="KW-0539">Nucleus</keyword>
<proteinExistence type="predicted"/>
<keyword evidence="8" id="KW-1185">Reference proteome</keyword>
<dbReference type="PROSITE" id="PS00036">
    <property type="entry name" value="BZIP_BASIC"/>
    <property type="match status" value="1"/>
</dbReference>
<dbReference type="SUPFAM" id="SSF57959">
    <property type="entry name" value="Leucine zipper domain"/>
    <property type="match status" value="1"/>
</dbReference>
<dbReference type="GO" id="GO:0005634">
    <property type="term" value="C:nucleus"/>
    <property type="evidence" value="ECO:0007669"/>
    <property type="project" value="UniProtKB-SubCell"/>
</dbReference>
<protein>
    <recommendedName>
        <fullName evidence="6">BZIP domain-containing protein</fullName>
    </recommendedName>
</protein>
<sequence>MQVGEVNDFHYLVPATQNLNTTHLAMNISNSPTIPFDVNTLTSPFYQLHMNPHVQDINQQSIYSTSDEADEQQQSLINERKQRRMISNRESARRSRMRKQRHLDELWSQVHWLRQENQQLMEKLNNFSDTHDQVVQENTRLKDEVSGLRQMVSDMQLNGSYPVISNLDDINCSETYLKTESSNQSGSSSSDFI</sequence>
<gene>
    <name evidence="7" type="ORF">QVD17_09865</name>
</gene>
<evidence type="ECO:0000256" key="2">
    <source>
        <dbReference type="ARBA" id="ARBA00023015"/>
    </source>
</evidence>